<name>A0A7Y4F139_VIBAL</name>
<comment type="caution">
    <text evidence="2">The sequence shown here is derived from an EMBL/GenBank/DDBJ whole genome shotgun (WGS) entry which is preliminary data.</text>
</comment>
<dbReference type="EMBL" id="VTYF01000015">
    <property type="protein sequence ID" value="NOI11218.1"/>
    <property type="molecule type" value="Genomic_DNA"/>
</dbReference>
<feature type="signal peptide" evidence="1">
    <location>
        <begin position="1"/>
        <end position="21"/>
    </location>
</feature>
<reference evidence="2 3" key="1">
    <citation type="submission" date="2019-09" db="EMBL/GenBank/DDBJ databases">
        <title>Draft genome sequencing and comparative genomics of hatchery-associated Vibrios.</title>
        <authorList>
            <person name="Kehlet-Delgado H."/>
            <person name="Mueller R.S."/>
        </authorList>
    </citation>
    <scope>NUCLEOTIDE SEQUENCE [LARGE SCALE GENOMIC DNA]</scope>
    <source>
        <strain evidence="2 3">081416A</strain>
    </source>
</reference>
<dbReference type="AlphaFoldDB" id="A0A7Y4F139"/>
<organism evidence="2 3">
    <name type="scientific">Vibrio alginolyticus</name>
    <dbReference type="NCBI Taxonomy" id="663"/>
    <lineage>
        <taxon>Bacteria</taxon>
        <taxon>Pseudomonadati</taxon>
        <taxon>Pseudomonadota</taxon>
        <taxon>Gammaproteobacteria</taxon>
        <taxon>Vibrionales</taxon>
        <taxon>Vibrionaceae</taxon>
        <taxon>Vibrio</taxon>
    </lineage>
</organism>
<dbReference type="RefSeq" id="WP_025443196.1">
    <property type="nucleotide sequence ID" value="NZ_JAFLNX010000017.1"/>
</dbReference>
<evidence type="ECO:0000313" key="2">
    <source>
        <dbReference type="EMBL" id="NOI11218.1"/>
    </source>
</evidence>
<evidence type="ECO:0000256" key="1">
    <source>
        <dbReference type="SAM" id="SignalP"/>
    </source>
</evidence>
<accession>A0A7Y4F139</accession>
<dbReference type="Proteomes" id="UP000532247">
    <property type="component" value="Unassembled WGS sequence"/>
</dbReference>
<gene>
    <name evidence="2" type="ORF">F0254_20495</name>
</gene>
<protein>
    <submittedName>
        <fullName evidence="2">Lytic transglycosylase domain-containing protein</fullName>
    </submittedName>
</protein>
<evidence type="ECO:0000313" key="3">
    <source>
        <dbReference type="Proteomes" id="UP000532247"/>
    </source>
</evidence>
<dbReference type="InterPro" id="IPR023346">
    <property type="entry name" value="Lysozyme-like_dom_sf"/>
</dbReference>
<keyword evidence="1" id="KW-0732">Signal</keyword>
<proteinExistence type="predicted"/>
<dbReference type="SUPFAM" id="SSF53955">
    <property type="entry name" value="Lysozyme-like"/>
    <property type="match status" value="1"/>
</dbReference>
<dbReference type="Gene3D" id="1.10.530.10">
    <property type="match status" value="1"/>
</dbReference>
<sequence>MARIRLTVSACLLVISHSCFSSELTDLVYSTAVRYGIDPVVFHSLITQESGDPKNNLALNPNALNIGGVSKYPSSRTEAYEMILNALGEGHETVGVGLGQVEWRYHSSKFASLWDALDSKRNIEVAAGYFKEMVEYCKGNIACGVGAYHNRTHSIGRGYLALVAGKCERLYGEHKCAELRKNY</sequence>
<feature type="chain" id="PRO_5031541657" evidence="1">
    <location>
        <begin position="22"/>
        <end position="183"/>
    </location>
</feature>